<evidence type="ECO:0000313" key="2">
    <source>
        <dbReference type="Proteomes" id="UP000798662"/>
    </source>
</evidence>
<keyword evidence="2" id="KW-1185">Reference proteome</keyword>
<dbReference type="EMBL" id="CM020618">
    <property type="protein sequence ID" value="KAK1860785.1"/>
    <property type="molecule type" value="Genomic_DNA"/>
</dbReference>
<comment type="caution">
    <text evidence="1">The sequence shown here is derived from an EMBL/GenBank/DDBJ whole genome shotgun (WGS) entry which is preliminary data.</text>
</comment>
<organism evidence="1 2">
    <name type="scientific">Pyropia yezoensis</name>
    <name type="common">Susabi-nori</name>
    <name type="synonym">Porphyra yezoensis</name>
    <dbReference type="NCBI Taxonomy" id="2788"/>
    <lineage>
        <taxon>Eukaryota</taxon>
        <taxon>Rhodophyta</taxon>
        <taxon>Bangiophyceae</taxon>
        <taxon>Bangiales</taxon>
        <taxon>Bangiaceae</taxon>
        <taxon>Pyropia</taxon>
    </lineage>
</organism>
<reference evidence="1" key="1">
    <citation type="submission" date="2019-11" db="EMBL/GenBank/DDBJ databases">
        <title>Nori genome reveals adaptations in red seaweeds to the harsh intertidal environment.</title>
        <authorList>
            <person name="Wang D."/>
            <person name="Mao Y."/>
        </authorList>
    </citation>
    <scope>NUCLEOTIDE SEQUENCE</scope>
    <source>
        <tissue evidence="1">Gametophyte</tissue>
    </source>
</reference>
<proteinExistence type="predicted"/>
<protein>
    <submittedName>
        <fullName evidence="1">Uncharacterized protein</fullName>
    </submittedName>
</protein>
<evidence type="ECO:0000313" key="1">
    <source>
        <dbReference type="EMBL" id="KAK1860785.1"/>
    </source>
</evidence>
<accession>A0ACC3BS88</accession>
<gene>
    <name evidence="1" type="ORF">I4F81_003372</name>
</gene>
<name>A0ACC3BS88_PYRYE</name>
<dbReference type="Proteomes" id="UP000798662">
    <property type="component" value="Chromosome 1"/>
</dbReference>
<sequence length="109" mass="11325">MRRDTLRTTVVLGGTLASAVLVSLAGAARAPDVDAPLPPPPQTAAEAEGMGLFAAAVNNNGDDDDAPDGVVALYAASRAELRKAFRLVGQHLLAPLVVKGIDYVRLVYM</sequence>